<sequence length="252" mass="26568">MFGGNDSQDRTDDSTGEHESFERGRNLAHGSSTNPIDIDNTRPADLEQLGSSGRNDSGRLAYGSSNEPQSGGQRASGNNADPYASSKAFSGDRAGHGYSQDSPERQPRIGRHGPSDTSQGTDSADSYGSANTNRGSNNNTESYGSSTQDSSNDNGDAFSPHGNRDTRGESNFDDPSHSTNNSLANKDSANNDSSSYGNASSNSNPEGDNSRSSSDKQGSWDQKVIQSGASTVGYNLDDTMAREIGESMKKLL</sequence>
<protein>
    <submittedName>
        <fullName evidence="2">Uncharacterized protein</fullName>
    </submittedName>
</protein>
<dbReference type="AlphaFoldDB" id="A0A8H5CDB5"/>
<comment type="caution">
    <text evidence="2">The sequence shown here is derived from an EMBL/GenBank/DDBJ whole genome shotgun (WGS) entry which is preliminary data.</text>
</comment>
<keyword evidence="3" id="KW-1185">Reference proteome</keyword>
<organism evidence="2 3">
    <name type="scientific">Ephemerocybe angulata</name>
    <dbReference type="NCBI Taxonomy" id="980116"/>
    <lineage>
        <taxon>Eukaryota</taxon>
        <taxon>Fungi</taxon>
        <taxon>Dikarya</taxon>
        <taxon>Basidiomycota</taxon>
        <taxon>Agaricomycotina</taxon>
        <taxon>Agaricomycetes</taxon>
        <taxon>Agaricomycetidae</taxon>
        <taxon>Agaricales</taxon>
        <taxon>Agaricineae</taxon>
        <taxon>Psathyrellaceae</taxon>
        <taxon>Ephemerocybe</taxon>
    </lineage>
</organism>
<feature type="compositionally biased region" description="Polar residues" evidence="1">
    <location>
        <begin position="63"/>
        <end position="79"/>
    </location>
</feature>
<feature type="compositionally biased region" description="Basic and acidic residues" evidence="1">
    <location>
        <begin position="162"/>
        <end position="176"/>
    </location>
</feature>
<feature type="compositionally biased region" description="Polar residues" evidence="1">
    <location>
        <begin position="205"/>
        <end position="233"/>
    </location>
</feature>
<evidence type="ECO:0000256" key="1">
    <source>
        <dbReference type="SAM" id="MobiDB-lite"/>
    </source>
</evidence>
<reference evidence="2 3" key="1">
    <citation type="journal article" date="2020" name="ISME J.">
        <title>Uncovering the hidden diversity of litter-decomposition mechanisms in mushroom-forming fungi.</title>
        <authorList>
            <person name="Floudas D."/>
            <person name="Bentzer J."/>
            <person name="Ahren D."/>
            <person name="Johansson T."/>
            <person name="Persson P."/>
            <person name="Tunlid A."/>
        </authorList>
    </citation>
    <scope>NUCLEOTIDE SEQUENCE [LARGE SCALE GENOMIC DNA]</scope>
    <source>
        <strain evidence="2 3">CBS 175.51</strain>
    </source>
</reference>
<name>A0A8H5CDB5_9AGAR</name>
<proteinExistence type="predicted"/>
<gene>
    <name evidence="2" type="ORF">D9611_011497</name>
</gene>
<evidence type="ECO:0000313" key="2">
    <source>
        <dbReference type="EMBL" id="KAF5339620.1"/>
    </source>
</evidence>
<dbReference type="Proteomes" id="UP000541558">
    <property type="component" value="Unassembled WGS sequence"/>
</dbReference>
<feature type="compositionally biased region" description="Basic and acidic residues" evidence="1">
    <location>
        <begin position="7"/>
        <end position="25"/>
    </location>
</feature>
<feature type="compositionally biased region" description="Polar residues" evidence="1">
    <location>
        <begin position="115"/>
        <end position="154"/>
    </location>
</feature>
<feature type="region of interest" description="Disordered" evidence="1">
    <location>
        <begin position="1"/>
        <end position="233"/>
    </location>
</feature>
<evidence type="ECO:0000313" key="3">
    <source>
        <dbReference type="Proteomes" id="UP000541558"/>
    </source>
</evidence>
<feature type="compositionally biased region" description="Low complexity" evidence="1">
    <location>
        <begin position="180"/>
        <end position="204"/>
    </location>
</feature>
<accession>A0A8H5CDB5</accession>
<dbReference type="EMBL" id="JAACJK010000007">
    <property type="protein sequence ID" value="KAF5339620.1"/>
    <property type="molecule type" value="Genomic_DNA"/>
</dbReference>